<dbReference type="GO" id="GO:0035251">
    <property type="term" value="F:UDP-glucosyltransferase activity"/>
    <property type="evidence" value="ECO:0007669"/>
    <property type="project" value="TreeGrafter"/>
</dbReference>
<sequence>MDFASPIETLLQGYANAVCFHCRQQFLVKLLSTSRINGENYGTNLISGFNQNRLSHGNSTFVTIFTTKPNSAFIRQSLSDTKASVVDLTFPEITHPEIPQGVESADKLPSFSLFFSFASLTKLLQPEFDKILESLQPDVGCIISDVFFPWSLESASKLNIPRYEFSGCSNFTVAIYDILAIQEFPVDSDDELFSLAPNFPNVRLTKNDLEPEIHSQPGEVADLFTDIYSETSNGDGIIANSFYALESQFEDYLNRETSPPKVWSVGPLCLAAAAKDAYSENKEKPAWIQWLDEMLYVKKSVLYVAFGSLAEITIDQFRELATGLENSGEHFLWVMRYPFEDEFMNEFEERVKGRGVLVKNQWVDQVEILRHDSVSGFMSHCGWNSVLESICESVPLLGFPITADQYWNARMVEDYYGVGVKVVTDTGSVGGFFSSECIANKVKELMNVEGQKGKEIRENVKKLGEKARSAMEEGGSSWDALDMFIDQLICGKKKK</sequence>
<evidence type="ECO:0000313" key="6">
    <source>
        <dbReference type="Proteomes" id="UP000316621"/>
    </source>
</evidence>
<dbReference type="OMA" id="CAFHEPA"/>
<keyword evidence="6" id="KW-1185">Reference proteome</keyword>
<name>A0A4Y7I9W5_PAPSO</name>
<accession>A0A4Y7I9W5</accession>
<dbReference type="EC" id="2.4.1.-" evidence="4"/>
<reference evidence="5 6" key="1">
    <citation type="journal article" date="2018" name="Science">
        <title>The opium poppy genome and morphinan production.</title>
        <authorList>
            <person name="Guo L."/>
            <person name="Winzer T."/>
            <person name="Yang X."/>
            <person name="Li Y."/>
            <person name="Ning Z."/>
            <person name="He Z."/>
            <person name="Teodor R."/>
            <person name="Lu Y."/>
            <person name="Bowser T.A."/>
            <person name="Graham I.A."/>
            <person name="Ye K."/>
        </authorList>
    </citation>
    <scope>NUCLEOTIDE SEQUENCE [LARGE SCALE GENOMIC DNA]</scope>
    <source>
        <strain evidence="6">cv. HN1</strain>
        <tissue evidence="5">Leaves</tissue>
    </source>
</reference>
<evidence type="ECO:0000256" key="1">
    <source>
        <dbReference type="ARBA" id="ARBA00009995"/>
    </source>
</evidence>
<dbReference type="Proteomes" id="UP000316621">
    <property type="component" value="Chromosome 1"/>
</dbReference>
<dbReference type="PANTHER" id="PTHR48047:SF51">
    <property type="entry name" value="GLYCOSYLTRANSFERASE"/>
    <property type="match status" value="1"/>
</dbReference>
<dbReference type="EMBL" id="CM010715">
    <property type="protein sequence ID" value="RZC44826.1"/>
    <property type="molecule type" value="Genomic_DNA"/>
</dbReference>
<dbReference type="PANTHER" id="PTHR48047">
    <property type="entry name" value="GLYCOSYLTRANSFERASE"/>
    <property type="match status" value="1"/>
</dbReference>
<keyword evidence="2 3" id="KW-0808">Transferase</keyword>
<dbReference type="CDD" id="cd03784">
    <property type="entry name" value="GT1_Gtf-like"/>
    <property type="match status" value="1"/>
</dbReference>
<proteinExistence type="inferred from homology"/>
<dbReference type="Pfam" id="PF00201">
    <property type="entry name" value="UDPGT"/>
    <property type="match status" value="1"/>
</dbReference>
<dbReference type="Gramene" id="RZC44826">
    <property type="protein sequence ID" value="RZC44826"/>
    <property type="gene ID" value="C5167_037778"/>
</dbReference>
<keyword evidence="3" id="KW-0328">Glycosyltransferase</keyword>
<evidence type="ECO:0000313" key="5">
    <source>
        <dbReference type="EMBL" id="RZC44826.1"/>
    </source>
</evidence>
<dbReference type="PROSITE" id="PS00375">
    <property type="entry name" value="UDPGT"/>
    <property type="match status" value="1"/>
</dbReference>
<evidence type="ECO:0000256" key="4">
    <source>
        <dbReference type="RuleBase" id="RU362057"/>
    </source>
</evidence>
<dbReference type="InterPro" id="IPR002213">
    <property type="entry name" value="UDP_glucos_trans"/>
</dbReference>
<dbReference type="InterPro" id="IPR035595">
    <property type="entry name" value="UDP_glycos_trans_CS"/>
</dbReference>
<gene>
    <name evidence="5" type="ORF">C5167_037778</name>
</gene>
<evidence type="ECO:0000256" key="2">
    <source>
        <dbReference type="ARBA" id="ARBA00022679"/>
    </source>
</evidence>
<comment type="similarity">
    <text evidence="1 3">Belongs to the UDP-glycosyltransferase family.</text>
</comment>
<organism evidence="5 6">
    <name type="scientific">Papaver somniferum</name>
    <name type="common">Opium poppy</name>
    <dbReference type="NCBI Taxonomy" id="3469"/>
    <lineage>
        <taxon>Eukaryota</taxon>
        <taxon>Viridiplantae</taxon>
        <taxon>Streptophyta</taxon>
        <taxon>Embryophyta</taxon>
        <taxon>Tracheophyta</taxon>
        <taxon>Spermatophyta</taxon>
        <taxon>Magnoliopsida</taxon>
        <taxon>Ranunculales</taxon>
        <taxon>Papaveraceae</taxon>
        <taxon>Papaveroideae</taxon>
        <taxon>Papaver</taxon>
    </lineage>
</organism>
<dbReference type="SUPFAM" id="SSF53756">
    <property type="entry name" value="UDP-Glycosyltransferase/glycogen phosphorylase"/>
    <property type="match status" value="1"/>
</dbReference>
<dbReference type="Gene3D" id="3.40.50.2000">
    <property type="entry name" value="Glycogen Phosphorylase B"/>
    <property type="match status" value="2"/>
</dbReference>
<dbReference type="FunFam" id="3.40.50.2000:FF:000107">
    <property type="entry name" value="Glycosyltransferase"/>
    <property type="match status" value="1"/>
</dbReference>
<protein>
    <recommendedName>
        <fullName evidence="4">Glycosyltransferase</fullName>
        <ecNumber evidence="4">2.4.1.-</ecNumber>
    </recommendedName>
</protein>
<dbReference type="AlphaFoldDB" id="A0A4Y7I9W5"/>
<evidence type="ECO:0000256" key="3">
    <source>
        <dbReference type="RuleBase" id="RU003718"/>
    </source>
</evidence>